<sequence>MDDREIMKFKDEEGNTVEFEAVARIYLGEIEYLILAPLEGSEEDAFVFRVDNVEGNTEYNLVEDDEEFILVKKEYKDLLYKKDK</sequence>
<dbReference type="Proteomes" id="UP000184080">
    <property type="component" value="Unassembled WGS sequence"/>
</dbReference>
<organism evidence="1 2">
    <name type="scientific">Clostridium amylolyticum</name>
    <dbReference type="NCBI Taxonomy" id="1121298"/>
    <lineage>
        <taxon>Bacteria</taxon>
        <taxon>Bacillati</taxon>
        <taxon>Bacillota</taxon>
        <taxon>Clostridia</taxon>
        <taxon>Eubacteriales</taxon>
        <taxon>Clostridiaceae</taxon>
        <taxon>Clostridium</taxon>
    </lineage>
</organism>
<keyword evidence="2" id="KW-1185">Reference proteome</keyword>
<protein>
    <submittedName>
        <fullName evidence="1">Uncharacterized protein</fullName>
    </submittedName>
</protein>
<dbReference type="AlphaFoldDB" id="A0A1M6MNJ2"/>
<gene>
    <name evidence="1" type="ORF">SAMN05444401_4045</name>
</gene>
<evidence type="ECO:0000313" key="1">
    <source>
        <dbReference type="EMBL" id="SHJ84999.1"/>
    </source>
</evidence>
<dbReference type="Pfam" id="PF06949">
    <property type="entry name" value="DUF1292"/>
    <property type="match status" value="1"/>
</dbReference>
<dbReference type="NCBIfam" id="NF010218">
    <property type="entry name" value="PRK13678.2-1"/>
    <property type="match status" value="1"/>
</dbReference>
<reference evidence="1 2" key="1">
    <citation type="submission" date="2016-11" db="EMBL/GenBank/DDBJ databases">
        <authorList>
            <person name="Jaros S."/>
            <person name="Januszkiewicz K."/>
            <person name="Wedrychowicz H."/>
        </authorList>
    </citation>
    <scope>NUCLEOTIDE SEQUENCE [LARGE SCALE GENOMIC DNA]</scope>
    <source>
        <strain evidence="1 2">DSM 21864</strain>
    </source>
</reference>
<dbReference type="RefSeq" id="WP_073011148.1">
    <property type="nucleotide sequence ID" value="NZ_FQZO01000009.1"/>
</dbReference>
<dbReference type="EMBL" id="FQZO01000009">
    <property type="protein sequence ID" value="SHJ84999.1"/>
    <property type="molecule type" value="Genomic_DNA"/>
</dbReference>
<accession>A0A1M6MNJ2</accession>
<dbReference type="InterPro" id="IPR009711">
    <property type="entry name" value="UPF0473"/>
</dbReference>
<dbReference type="OrthoDB" id="1925408at2"/>
<evidence type="ECO:0000313" key="2">
    <source>
        <dbReference type="Proteomes" id="UP000184080"/>
    </source>
</evidence>
<name>A0A1M6MNJ2_9CLOT</name>
<dbReference type="STRING" id="1121298.SAMN05444401_4045"/>
<proteinExistence type="predicted"/>